<evidence type="ECO:0000313" key="1">
    <source>
        <dbReference type="EMBL" id="CAL93808.1"/>
    </source>
</evidence>
<sequence>MERRNNPLLRARIDLLLLAVKAGRLSIGDAGRRMDQLGVPFAVACRVLTRSPVQAAPH</sequence>
<keyword evidence="2" id="KW-1185">Reference proteome</keyword>
<accession>A1K4Q3</accession>
<dbReference type="EMBL" id="AM406670">
    <property type="protein sequence ID" value="CAL93808.1"/>
    <property type="molecule type" value="Genomic_DNA"/>
</dbReference>
<name>A1K4Q3_AZOSB</name>
<evidence type="ECO:0000313" key="2">
    <source>
        <dbReference type="Proteomes" id="UP000002588"/>
    </source>
</evidence>
<gene>
    <name evidence="1" type="ordered locus">azo1191</name>
</gene>
<protein>
    <submittedName>
        <fullName evidence="1">Uncharacterized protein</fullName>
    </submittedName>
</protein>
<dbReference type="HOGENOM" id="CLU_2969393_0_0_4"/>
<reference evidence="1 2" key="1">
    <citation type="journal article" date="2006" name="Nat. Biotechnol.">
        <title>Complete genome of the mutualistic, N2-fixing grass endophyte Azoarcus sp. strain BH72.</title>
        <authorList>
            <person name="Krause A."/>
            <person name="Ramakumar A."/>
            <person name="Bartels D."/>
            <person name="Battistoni F."/>
            <person name="Bekel T."/>
            <person name="Boch J."/>
            <person name="Boehm M."/>
            <person name="Friedrich F."/>
            <person name="Hurek T."/>
            <person name="Krause L."/>
            <person name="Linke B."/>
            <person name="McHardy A.C."/>
            <person name="Sarkar A."/>
            <person name="Schneiker S."/>
            <person name="Syed A.A."/>
            <person name="Thauer R."/>
            <person name="Vorhoelter F.-J."/>
            <person name="Weidner S."/>
            <person name="Puehler A."/>
            <person name="Reinhold-Hurek B."/>
            <person name="Kaiser O."/>
            <person name="Goesmann A."/>
        </authorList>
    </citation>
    <scope>NUCLEOTIDE SEQUENCE [LARGE SCALE GENOMIC DNA]</scope>
    <source>
        <strain evidence="1 2">BH72</strain>
    </source>
</reference>
<dbReference type="AlphaFoldDB" id="A1K4Q3"/>
<dbReference type="Proteomes" id="UP000002588">
    <property type="component" value="Chromosome"/>
</dbReference>
<proteinExistence type="predicted"/>
<dbReference type="STRING" id="62928.azo1191"/>
<dbReference type="RefSeq" id="WP_011764924.1">
    <property type="nucleotide sequence ID" value="NC_008702.1"/>
</dbReference>
<dbReference type="KEGG" id="azo:azo1191"/>
<dbReference type="KEGG" id="aoa:dqs_1306"/>
<organism evidence="1 2">
    <name type="scientific">Azoarcus sp. (strain BH72)</name>
    <dbReference type="NCBI Taxonomy" id="418699"/>
    <lineage>
        <taxon>Bacteria</taxon>
        <taxon>Pseudomonadati</taxon>
        <taxon>Pseudomonadota</taxon>
        <taxon>Betaproteobacteria</taxon>
        <taxon>Rhodocyclales</taxon>
        <taxon>Zoogloeaceae</taxon>
        <taxon>Azoarcus</taxon>
    </lineage>
</organism>